<name>A0AAV9H0T4_9PEZI</name>
<evidence type="ECO:0000313" key="2">
    <source>
        <dbReference type="EMBL" id="KAK4454331.1"/>
    </source>
</evidence>
<feature type="signal peptide" evidence="1">
    <location>
        <begin position="1"/>
        <end position="21"/>
    </location>
</feature>
<comment type="caution">
    <text evidence="2">The sequence shown here is derived from an EMBL/GenBank/DDBJ whole genome shotgun (WGS) entry which is preliminary data.</text>
</comment>
<reference evidence="2" key="2">
    <citation type="submission" date="2023-05" db="EMBL/GenBank/DDBJ databases">
        <authorList>
            <consortium name="Lawrence Berkeley National Laboratory"/>
            <person name="Steindorff A."/>
            <person name="Hensen N."/>
            <person name="Bonometti L."/>
            <person name="Westerberg I."/>
            <person name="Brannstrom I.O."/>
            <person name="Guillou S."/>
            <person name="Cros-Aarteil S."/>
            <person name="Calhoun S."/>
            <person name="Haridas S."/>
            <person name="Kuo A."/>
            <person name="Mondo S."/>
            <person name="Pangilinan J."/>
            <person name="Riley R."/>
            <person name="Labutti K."/>
            <person name="Andreopoulos B."/>
            <person name="Lipzen A."/>
            <person name="Chen C."/>
            <person name="Yanf M."/>
            <person name="Daum C."/>
            <person name="Ng V."/>
            <person name="Clum A."/>
            <person name="Ohm R."/>
            <person name="Martin F."/>
            <person name="Silar P."/>
            <person name="Natvig D."/>
            <person name="Lalanne C."/>
            <person name="Gautier V."/>
            <person name="Ament-Velasquez S.L."/>
            <person name="Kruys A."/>
            <person name="Hutchinson M.I."/>
            <person name="Powell A.J."/>
            <person name="Barry K."/>
            <person name="Miller A.N."/>
            <person name="Grigoriev I.V."/>
            <person name="Debuchy R."/>
            <person name="Gladieux P."/>
            <person name="Thoren M.H."/>
            <person name="Johannesson H."/>
        </authorList>
    </citation>
    <scope>NUCLEOTIDE SEQUENCE</scope>
    <source>
        <strain evidence="2">PSN243</strain>
    </source>
</reference>
<reference evidence="2" key="1">
    <citation type="journal article" date="2023" name="Mol. Phylogenet. Evol.">
        <title>Genome-scale phylogeny and comparative genomics of the fungal order Sordariales.</title>
        <authorList>
            <person name="Hensen N."/>
            <person name="Bonometti L."/>
            <person name="Westerberg I."/>
            <person name="Brannstrom I.O."/>
            <person name="Guillou S."/>
            <person name="Cros-Aarteil S."/>
            <person name="Calhoun S."/>
            <person name="Haridas S."/>
            <person name="Kuo A."/>
            <person name="Mondo S."/>
            <person name="Pangilinan J."/>
            <person name="Riley R."/>
            <person name="LaButti K."/>
            <person name="Andreopoulos B."/>
            <person name="Lipzen A."/>
            <person name="Chen C."/>
            <person name="Yan M."/>
            <person name="Daum C."/>
            <person name="Ng V."/>
            <person name="Clum A."/>
            <person name="Steindorff A."/>
            <person name="Ohm R.A."/>
            <person name="Martin F."/>
            <person name="Silar P."/>
            <person name="Natvig D.O."/>
            <person name="Lalanne C."/>
            <person name="Gautier V."/>
            <person name="Ament-Velasquez S.L."/>
            <person name="Kruys A."/>
            <person name="Hutchinson M.I."/>
            <person name="Powell A.J."/>
            <person name="Barry K."/>
            <person name="Miller A.N."/>
            <person name="Grigoriev I.V."/>
            <person name="Debuchy R."/>
            <person name="Gladieux P."/>
            <person name="Hiltunen Thoren M."/>
            <person name="Johannesson H."/>
        </authorList>
    </citation>
    <scope>NUCLEOTIDE SEQUENCE</scope>
    <source>
        <strain evidence="2">PSN243</strain>
    </source>
</reference>
<dbReference type="Gene3D" id="2.60.20.10">
    <property type="entry name" value="Crystallins"/>
    <property type="match status" value="1"/>
</dbReference>
<gene>
    <name evidence="2" type="ORF">QBC34DRAFT_156975</name>
</gene>
<evidence type="ECO:0000256" key="1">
    <source>
        <dbReference type="SAM" id="SignalP"/>
    </source>
</evidence>
<proteinExistence type="predicted"/>
<protein>
    <submittedName>
        <fullName evidence="2">Uncharacterized protein</fullName>
    </submittedName>
</protein>
<keyword evidence="1" id="KW-0732">Signal</keyword>
<evidence type="ECO:0000313" key="3">
    <source>
        <dbReference type="Proteomes" id="UP001321760"/>
    </source>
</evidence>
<organism evidence="2 3">
    <name type="scientific">Podospora aff. communis PSN243</name>
    <dbReference type="NCBI Taxonomy" id="3040156"/>
    <lineage>
        <taxon>Eukaryota</taxon>
        <taxon>Fungi</taxon>
        <taxon>Dikarya</taxon>
        <taxon>Ascomycota</taxon>
        <taxon>Pezizomycotina</taxon>
        <taxon>Sordariomycetes</taxon>
        <taxon>Sordariomycetidae</taxon>
        <taxon>Sordariales</taxon>
        <taxon>Podosporaceae</taxon>
        <taxon>Podospora</taxon>
    </lineage>
</organism>
<dbReference type="AlphaFoldDB" id="A0AAV9H0T4"/>
<accession>A0AAV9H0T4</accession>
<dbReference type="EMBL" id="MU865917">
    <property type="protein sequence ID" value="KAK4454331.1"/>
    <property type="molecule type" value="Genomic_DNA"/>
</dbReference>
<dbReference type="Proteomes" id="UP001321760">
    <property type="component" value="Unassembled WGS sequence"/>
</dbReference>
<keyword evidence="3" id="KW-1185">Reference proteome</keyword>
<feature type="chain" id="PRO_5043541358" evidence="1">
    <location>
        <begin position="22"/>
        <end position="122"/>
    </location>
</feature>
<sequence length="122" mass="13479">MISTRLFIAAALACNFLLAMAAPAVLDDRCPKAKVIICDNTHFRGDCKTVEVELDTCAKVEKEWNDRISSIENTSRAAFRCVWYINNKCEGDGYANQKDDDLGDGNGAFSESISAYRCSPNE</sequence>